<evidence type="ECO:0000256" key="6">
    <source>
        <dbReference type="ARBA" id="ARBA00022553"/>
    </source>
</evidence>
<dbReference type="GO" id="GO:0072344">
    <property type="term" value="P:rescue of stalled ribosome"/>
    <property type="evidence" value="ECO:0007669"/>
    <property type="project" value="InterPro"/>
</dbReference>
<name>A0A0D7A831_9AGAR</name>
<feature type="region of interest" description="Disordered" evidence="13">
    <location>
        <begin position="660"/>
        <end position="718"/>
    </location>
</feature>
<feature type="domain" description="RING-type" evidence="14">
    <location>
        <begin position="66"/>
        <end position="106"/>
    </location>
</feature>
<dbReference type="EC" id="2.3.2.27" evidence="4"/>
<accession>A0A0D7A831</accession>
<protein>
    <recommendedName>
        <fullName evidence="4">RING-type E3 ubiquitin transferase</fullName>
        <ecNumber evidence="4">2.3.2.27</ecNumber>
    </recommendedName>
</protein>
<dbReference type="InterPro" id="IPR013087">
    <property type="entry name" value="Znf_C2H2_type"/>
</dbReference>
<dbReference type="GO" id="GO:0061630">
    <property type="term" value="F:ubiquitin protein ligase activity"/>
    <property type="evidence" value="ECO:0007669"/>
    <property type="project" value="UniProtKB-EC"/>
</dbReference>
<dbReference type="PANTHER" id="PTHR22938">
    <property type="entry name" value="ZINC FINGER PROTEIN 598"/>
    <property type="match status" value="1"/>
</dbReference>
<dbReference type="InterPro" id="IPR001841">
    <property type="entry name" value="Znf_RING"/>
</dbReference>
<dbReference type="InterPro" id="IPR057634">
    <property type="entry name" value="PAH_ZNF598/HEL2"/>
</dbReference>
<reference evidence="15 16" key="1">
    <citation type="journal article" date="2015" name="Fungal Genet. Biol.">
        <title>Evolution of novel wood decay mechanisms in Agaricales revealed by the genome sequences of Fistulina hepatica and Cylindrobasidium torrendii.</title>
        <authorList>
            <person name="Floudas D."/>
            <person name="Held B.W."/>
            <person name="Riley R."/>
            <person name="Nagy L.G."/>
            <person name="Koehler G."/>
            <person name="Ransdell A.S."/>
            <person name="Younus H."/>
            <person name="Chow J."/>
            <person name="Chiniquy J."/>
            <person name="Lipzen A."/>
            <person name="Tritt A."/>
            <person name="Sun H."/>
            <person name="Haridas S."/>
            <person name="LaButti K."/>
            <person name="Ohm R.A."/>
            <person name="Kues U."/>
            <person name="Blanchette R.A."/>
            <person name="Grigoriev I.V."/>
            <person name="Minto R.E."/>
            <person name="Hibbett D.S."/>
        </authorList>
    </citation>
    <scope>NUCLEOTIDE SEQUENCE [LARGE SCALE GENOMIC DNA]</scope>
    <source>
        <strain evidence="15 16">ATCC 64428</strain>
    </source>
</reference>
<dbReference type="PROSITE" id="PS00028">
    <property type="entry name" value="ZINC_FINGER_C2H2_1"/>
    <property type="match status" value="1"/>
</dbReference>
<evidence type="ECO:0000256" key="12">
    <source>
        <dbReference type="PROSITE-ProRule" id="PRU00175"/>
    </source>
</evidence>
<feature type="compositionally biased region" description="Basic residues" evidence="13">
    <location>
        <begin position="18"/>
        <end position="30"/>
    </location>
</feature>
<comment type="similarity">
    <text evidence="11">Belongs to the ZNF598/HEL2 family.</text>
</comment>
<keyword evidence="7" id="KW-0808">Transferase</keyword>
<evidence type="ECO:0000256" key="1">
    <source>
        <dbReference type="ARBA" id="ARBA00000900"/>
    </source>
</evidence>
<evidence type="ECO:0000256" key="13">
    <source>
        <dbReference type="SAM" id="MobiDB-lite"/>
    </source>
</evidence>
<sequence>MPAQTAVQTRTNGNGGARGKKAGNRGRGKRPAANSTNNAATTNVLETESSGDPAVVSTGITDVDVCWICAEPVKYYAVSECNHRTCHVCALRLRALYHKMDCTFCKEPQPTVIFTTSIDAPYSSIAPESVPYKDTKLSIMCETEEMLEETLILLRFNCPDSSCDFIGNGWDDLKLHVRATHDKVMCDLCIRFKKVFAHEHALYPPHVLPVHLPSIPHRPYHRPVQKNKIEGGIHPMCEFCRQCFFGDDELYNHMRENHEECFICKRNDVRDQYFRNYDSLERHFNNTHYPCTQSECLARKFVVFNTPLDLQAHMVEEHGTSMSARDKKDARRVEATFEFEEVGLNRRGYRTREREREREREPPPPPTQTPARRRREGFGAALTNDSTSFDVLSPNAAPPPVARNSDVDPTVAERHAALIARVQSYASNPTTAIPAVRAAIRGYRANESGARDLISTVWSVCDQHLEHTASVTNGFVDLLEDEDKKNDLLSSWKGFEVEQKRQFPDLVPSAVGSGYAAVSGGRVLSAKHATATRSSQHSSRQVWDRVAQAAGSSSSSFVPRITTPRPEVERFPVLTSSSAPRSFGSGSGVRPTAWSASASAPSTRPQPRPQSGASTPPQPASKLSRELFPELPSAQVQRVPKSAMGGNASLRNILGNSGPAVSAWQSGTAPSPSVPSDTTVDAVSSERPAEATPTTNGKGKKGKGKQKQTLFTLGAFPA</sequence>
<dbReference type="OrthoDB" id="3838338at2759"/>
<dbReference type="Proteomes" id="UP000054144">
    <property type="component" value="Unassembled WGS sequence"/>
</dbReference>
<dbReference type="GO" id="GO:0008270">
    <property type="term" value="F:zinc ion binding"/>
    <property type="evidence" value="ECO:0007669"/>
    <property type="project" value="UniProtKB-KW"/>
</dbReference>
<dbReference type="Pfam" id="PF23202">
    <property type="entry name" value="PAH_ZNF598"/>
    <property type="match status" value="1"/>
</dbReference>
<dbReference type="PROSITE" id="PS50089">
    <property type="entry name" value="ZF_RING_2"/>
    <property type="match status" value="1"/>
</dbReference>
<evidence type="ECO:0000259" key="14">
    <source>
        <dbReference type="PROSITE" id="PS50089"/>
    </source>
</evidence>
<dbReference type="Pfam" id="PF23230">
    <property type="entry name" value="zf-C2H2_13"/>
    <property type="match status" value="1"/>
</dbReference>
<feature type="compositionally biased region" description="Low complexity" evidence="13">
    <location>
        <begin position="591"/>
        <end position="611"/>
    </location>
</feature>
<evidence type="ECO:0000256" key="7">
    <source>
        <dbReference type="ARBA" id="ARBA00022679"/>
    </source>
</evidence>
<dbReference type="AlphaFoldDB" id="A0A0D7A831"/>
<dbReference type="InterPro" id="IPR041888">
    <property type="entry name" value="RING-HC_ZNF598/HEL2"/>
</dbReference>
<evidence type="ECO:0000256" key="5">
    <source>
        <dbReference type="ARBA" id="ARBA00022490"/>
    </source>
</evidence>
<keyword evidence="16" id="KW-1185">Reference proteome</keyword>
<keyword evidence="10" id="KW-0862">Zinc</keyword>
<keyword evidence="5" id="KW-0963">Cytoplasm</keyword>
<dbReference type="GO" id="GO:0016567">
    <property type="term" value="P:protein ubiquitination"/>
    <property type="evidence" value="ECO:0007669"/>
    <property type="project" value="TreeGrafter"/>
</dbReference>
<evidence type="ECO:0000256" key="3">
    <source>
        <dbReference type="ARBA" id="ARBA00004906"/>
    </source>
</evidence>
<dbReference type="Pfam" id="PF25447">
    <property type="entry name" value="RING_ZNF598"/>
    <property type="match status" value="1"/>
</dbReference>
<evidence type="ECO:0000256" key="10">
    <source>
        <dbReference type="ARBA" id="ARBA00022833"/>
    </source>
</evidence>
<keyword evidence="9 12" id="KW-0863">Zinc-finger</keyword>
<comment type="catalytic activity">
    <reaction evidence="1">
        <text>S-ubiquitinyl-[E2 ubiquitin-conjugating enzyme]-L-cysteine + [acceptor protein]-L-lysine = [E2 ubiquitin-conjugating enzyme]-L-cysteine + N(6)-ubiquitinyl-[acceptor protein]-L-lysine.</text>
        <dbReference type="EC" id="2.3.2.27"/>
    </reaction>
</comment>
<comment type="pathway">
    <text evidence="3">Protein modification; protein ubiquitination.</text>
</comment>
<proteinExistence type="inferred from homology"/>
<gene>
    <name evidence="15" type="ORF">FISHEDRAFT_46411</name>
</gene>
<dbReference type="GO" id="GO:0043022">
    <property type="term" value="F:ribosome binding"/>
    <property type="evidence" value="ECO:0007669"/>
    <property type="project" value="TreeGrafter"/>
</dbReference>
<keyword evidence="8" id="KW-0479">Metal-binding</keyword>
<keyword evidence="6" id="KW-0597">Phosphoprotein</keyword>
<evidence type="ECO:0000256" key="11">
    <source>
        <dbReference type="ARBA" id="ARBA00035113"/>
    </source>
</evidence>
<dbReference type="InterPro" id="IPR044288">
    <property type="entry name" value="ZNF598/HEL2"/>
</dbReference>
<feature type="compositionally biased region" description="Basic and acidic residues" evidence="13">
    <location>
        <begin position="350"/>
        <end position="362"/>
    </location>
</feature>
<organism evidence="15 16">
    <name type="scientific">Fistulina hepatica ATCC 64428</name>
    <dbReference type="NCBI Taxonomy" id="1128425"/>
    <lineage>
        <taxon>Eukaryota</taxon>
        <taxon>Fungi</taxon>
        <taxon>Dikarya</taxon>
        <taxon>Basidiomycota</taxon>
        <taxon>Agaricomycotina</taxon>
        <taxon>Agaricomycetes</taxon>
        <taxon>Agaricomycetidae</taxon>
        <taxon>Agaricales</taxon>
        <taxon>Fistulinaceae</taxon>
        <taxon>Fistulina</taxon>
    </lineage>
</organism>
<evidence type="ECO:0000256" key="2">
    <source>
        <dbReference type="ARBA" id="ARBA00004496"/>
    </source>
</evidence>
<dbReference type="CDD" id="cd16615">
    <property type="entry name" value="RING-HC_ZNF598"/>
    <property type="match status" value="1"/>
</dbReference>
<feature type="region of interest" description="Disordered" evidence="13">
    <location>
        <begin position="568"/>
        <end position="623"/>
    </location>
</feature>
<evidence type="ECO:0000313" key="15">
    <source>
        <dbReference type="EMBL" id="KIY46880.1"/>
    </source>
</evidence>
<dbReference type="InterPro" id="IPR056437">
    <property type="entry name" value="Znf-C2H2_ZNF598/HEL2"/>
</dbReference>
<dbReference type="EMBL" id="KN882021">
    <property type="protein sequence ID" value="KIY46880.1"/>
    <property type="molecule type" value="Genomic_DNA"/>
</dbReference>
<comment type="subcellular location">
    <subcellularLocation>
        <location evidence="2">Cytoplasm</location>
    </subcellularLocation>
</comment>
<dbReference type="SUPFAM" id="SSF57850">
    <property type="entry name" value="RING/U-box"/>
    <property type="match status" value="1"/>
</dbReference>
<dbReference type="GO" id="GO:0005737">
    <property type="term" value="C:cytoplasm"/>
    <property type="evidence" value="ECO:0007669"/>
    <property type="project" value="UniProtKB-SubCell"/>
</dbReference>
<feature type="compositionally biased region" description="Polar residues" evidence="13">
    <location>
        <begin position="663"/>
        <end position="682"/>
    </location>
</feature>
<feature type="compositionally biased region" description="Low complexity" evidence="13">
    <location>
        <begin position="31"/>
        <end position="43"/>
    </location>
</feature>
<evidence type="ECO:0000256" key="4">
    <source>
        <dbReference type="ARBA" id="ARBA00012483"/>
    </source>
</evidence>
<feature type="compositionally biased region" description="Polar residues" evidence="13">
    <location>
        <begin position="1"/>
        <end position="11"/>
    </location>
</feature>
<evidence type="ECO:0000256" key="9">
    <source>
        <dbReference type="ARBA" id="ARBA00022771"/>
    </source>
</evidence>
<evidence type="ECO:0000256" key="8">
    <source>
        <dbReference type="ARBA" id="ARBA00022723"/>
    </source>
</evidence>
<evidence type="ECO:0000313" key="16">
    <source>
        <dbReference type="Proteomes" id="UP000054144"/>
    </source>
</evidence>
<feature type="region of interest" description="Disordered" evidence="13">
    <location>
        <begin position="348"/>
        <end position="406"/>
    </location>
</feature>
<dbReference type="SMART" id="SM00355">
    <property type="entry name" value="ZnF_C2H2"/>
    <property type="match status" value="4"/>
</dbReference>
<dbReference type="PANTHER" id="PTHR22938:SF0">
    <property type="entry name" value="E3 UBIQUITIN-PROTEIN LIGASE ZNF598"/>
    <property type="match status" value="1"/>
</dbReference>
<feature type="region of interest" description="Disordered" evidence="13">
    <location>
        <begin position="1"/>
        <end position="53"/>
    </location>
</feature>